<keyword evidence="3" id="KW-1185">Reference proteome</keyword>
<dbReference type="EMBL" id="AE008691">
    <property type="protein sequence ID" value="AAM23379.1"/>
    <property type="molecule type" value="Genomic_DNA"/>
</dbReference>
<reference evidence="2 3" key="1">
    <citation type="journal article" date="2002" name="Genome Res.">
        <title>A complete sequence of the T. tengcongensis genome.</title>
        <authorList>
            <person name="Bao Q."/>
            <person name="Tian Y."/>
            <person name="Li W."/>
            <person name="Xu Z."/>
            <person name="Xuan Z."/>
            <person name="Hu S."/>
            <person name="Dong W."/>
            <person name="Yang J."/>
            <person name="Chen Y."/>
            <person name="Xue Y."/>
            <person name="Xu Y."/>
            <person name="Lai X."/>
            <person name="Huang L."/>
            <person name="Dong X."/>
            <person name="Ma Y."/>
            <person name="Ling L."/>
            <person name="Tan H."/>
            <person name="Chen R."/>
            <person name="Wang J."/>
            <person name="Yu J."/>
            <person name="Yang H."/>
        </authorList>
    </citation>
    <scope>NUCLEOTIDE SEQUENCE [LARGE SCALE GENOMIC DNA]</scope>
    <source>
        <strain evidence="3">DSM 15242 / JCM 11007 / NBRC 100824 / MB4</strain>
    </source>
</reference>
<feature type="transmembrane region" description="Helical" evidence="1">
    <location>
        <begin position="35"/>
        <end position="58"/>
    </location>
</feature>
<dbReference type="STRING" id="273068.TTE0072"/>
<evidence type="ECO:0000313" key="2">
    <source>
        <dbReference type="EMBL" id="AAM23379.1"/>
    </source>
</evidence>
<dbReference type="Proteomes" id="UP000000555">
    <property type="component" value="Chromosome"/>
</dbReference>
<dbReference type="HOGENOM" id="CLU_2738726_0_0_9"/>
<protein>
    <recommendedName>
        <fullName evidence="4">ABC transporter permease</fullName>
    </recommendedName>
</protein>
<sequence>MELLPKFFNVINPYLPMTYGVAGLREAISGDNISLILHNISIIAGFGALFLLFTILLAERVDKIEIVQKLRQM</sequence>
<keyword evidence="1" id="KW-1133">Transmembrane helix</keyword>
<keyword evidence="1" id="KW-0472">Membrane</keyword>
<name>Q8RDG0_CALS4</name>
<dbReference type="RefSeq" id="WP_011024586.1">
    <property type="nucleotide sequence ID" value="NC_003869.1"/>
</dbReference>
<evidence type="ECO:0000256" key="1">
    <source>
        <dbReference type="SAM" id="Phobius"/>
    </source>
</evidence>
<evidence type="ECO:0008006" key="4">
    <source>
        <dbReference type="Google" id="ProtNLM"/>
    </source>
</evidence>
<gene>
    <name evidence="2" type="ordered locus">TTE0072</name>
</gene>
<accession>Q8RDG0</accession>
<dbReference type="OrthoDB" id="9811483at2"/>
<keyword evidence="1" id="KW-0812">Transmembrane</keyword>
<organism evidence="2 3">
    <name type="scientific">Caldanaerobacter subterraneus subsp. tengcongensis (strain DSM 15242 / JCM 11007 / NBRC 100824 / MB4)</name>
    <name type="common">Thermoanaerobacter tengcongensis</name>
    <dbReference type="NCBI Taxonomy" id="273068"/>
    <lineage>
        <taxon>Bacteria</taxon>
        <taxon>Bacillati</taxon>
        <taxon>Bacillota</taxon>
        <taxon>Clostridia</taxon>
        <taxon>Thermoanaerobacterales</taxon>
        <taxon>Thermoanaerobacteraceae</taxon>
        <taxon>Caldanaerobacter</taxon>
    </lineage>
</organism>
<evidence type="ECO:0000313" key="3">
    <source>
        <dbReference type="Proteomes" id="UP000000555"/>
    </source>
</evidence>
<dbReference type="eggNOG" id="COG1511">
    <property type="taxonomic scope" value="Bacteria"/>
</dbReference>
<proteinExistence type="predicted"/>
<dbReference type="AlphaFoldDB" id="Q8RDG0"/>
<dbReference type="KEGG" id="tte:TTE0072"/>